<accession>A0A2T6BVH3</accession>
<evidence type="ECO:0000256" key="2">
    <source>
        <dbReference type="ARBA" id="ARBA00012438"/>
    </source>
</evidence>
<dbReference type="InterPro" id="IPR003661">
    <property type="entry name" value="HisK_dim/P_dom"/>
</dbReference>
<dbReference type="InterPro" id="IPR003594">
    <property type="entry name" value="HATPase_dom"/>
</dbReference>
<dbReference type="FunFam" id="3.30.565.10:FF:000010">
    <property type="entry name" value="Sensor histidine kinase RcsC"/>
    <property type="match status" value="1"/>
</dbReference>
<feature type="domain" description="Histidine kinase" evidence="7">
    <location>
        <begin position="145"/>
        <end position="364"/>
    </location>
</feature>
<dbReference type="EC" id="2.7.13.3" evidence="2"/>
<dbReference type="InterPro" id="IPR005467">
    <property type="entry name" value="His_kinase_dom"/>
</dbReference>
<evidence type="ECO:0000256" key="4">
    <source>
        <dbReference type="ARBA" id="ARBA00022679"/>
    </source>
</evidence>
<dbReference type="PANTHER" id="PTHR43047">
    <property type="entry name" value="TWO-COMPONENT HISTIDINE PROTEIN KINASE"/>
    <property type="match status" value="1"/>
</dbReference>
<evidence type="ECO:0000256" key="5">
    <source>
        <dbReference type="ARBA" id="ARBA00022777"/>
    </source>
</evidence>
<name>A0A2T6BVH3_9FLAO</name>
<keyword evidence="3 6" id="KW-0597">Phosphoprotein</keyword>
<evidence type="ECO:0000256" key="3">
    <source>
        <dbReference type="ARBA" id="ARBA00022553"/>
    </source>
</evidence>
<organism evidence="9 10">
    <name type="scientific">Kordia periserrulae</name>
    <dbReference type="NCBI Taxonomy" id="701523"/>
    <lineage>
        <taxon>Bacteria</taxon>
        <taxon>Pseudomonadati</taxon>
        <taxon>Bacteroidota</taxon>
        <taxon>Flavobacteriia</taxon>
        <taxon>Flavobacteriales</taxon>
        <taxon>Flavobacteriaceae</taxon>
        <taxon>Kordia</taxon>
    </lineage>
</organism>
<dbReference type="PANTHER" id="PTHR43047:SF72">
    <property type="entry name" value="OSMOSENSING HISTIDINE PROTEIN KINASE SLN1"/>
    <property type="match status" value="1"/>
</dbReference>
<comment type="caution">
    <text evidence="9">The sequence shown here is derived from an EMBL/GenBank/DDBJ whole genome shotgun (WGS) entry which is preliminary data.</text>
</comment>
<dbReference type="SMART" id="SM00387">
    <property type="entry name" value="HATPase_c"/>
    <property type="match status" value="1"/>
</dbReference>
<gene>
    <name evidence="9" type="ORF">C8N46_10786</name>
</gene>
<keyword evidence="4" id="KW-0808">Transferase</keyword>
<dbReference type="CDD" id="cd16922">
    <property type="entry name" value="HATPase_EvgS-ArcB-TorS-like"/>
    <property type="match status" value="1"/>
</dbReference>
<dbReference type="Pfam" id="PF00512">
    <property type="entry name" value="HisKA"/>
    <property type="match status" value="1"/>
</dbReference>
<dbReference type="Gene3D" id="3.30.565.10">
    <property type="entry name" value="Histidine kinase-like ATPase, C-terminal domain"/>
    <property type="match status" value="1"/>
</dbReference>
<comment type="catalytic activity">
    <reaction evidence="1">
        <text>ATP + protein L-histidine = ADP + protein N-phospho-L-histidine.</text>
        <dbReference type="EC" id="2.7.13.3"/>
    </reaction>
</comment>
<evidence type="ECO:0000313" key="9">
    <source>
        <dbReference type="EMBL" id="PTX60080.1"/>
    </source>
</evidence>
<dbReference type="Gene3D" id="1.10.287.130">
    <property type="match status" value="1"/>
</dbReference>
<dbReference type="InterPro" id="IPR004358">
    <property type="entry name" value="Sig_transdc_His_kin-like_C"/>
</dbReference>
<evidence type="ECO:0000259" key="7">
    <source>
        <dbReference type="PROSITE" id="PS50109"/>
    </source>
</evidence>
<dbReference type="AlphaFoldDB" id="A0A2T6BVH3"/>
<protein>
    <recommendedName>
        <fullName evidence="2">histidine kinase</fullName>
        <ecNumber evidence="2">2.7.13.3</ecNumber>
    </recommendedName>
</protein>
<proteinExistence type="predicted"/>
<dbReference type="InterPro" id="IPR011006">
    <property type="entry name" value="CheY-like_superfamily"/>
</dbReference>
<dbReference type="CDD" id="cd00082">
    <property type="entry name" value="HisKA"/>
    <property type="match status" value="1"/>
</dbReference>
<evidence type="ECO:0000259" key="8">
    <source>
        <dbReference type="PROSITE" id="PS50110"/>
    </source>
</evidence>
<feature type="domain" description="Response regulatory" evidence="8">
    <location>
        <begin position="391"/>
        <end position="510"/>
    </location>
</feature>
<dbReference type="GO" id="GO:0000155">
    <property type="term" value="F:phosphorelay sensor kinase activity"/>
    <property type="evidence" value="ECO:0007669"/>
    <property type="project" value="InterPro"/>
</dbReference>
<evidence type="ECO:0000256" key="1">
    <source>
        <dbReference type="ARBA" id="ARBA00000085"/>
    </source>
</evidence>
<dbReference type="CDD" id="cd17546">
    <property type="entry name" value="REC_hyHK_CKI1_RcsC-like"/>
    <property type="match status" value="1"/>
</dbReference>
<keyword evidence="10" id="KW-1185">Reference proteome</keyword>
<dbReference type="SMART" id="SM00448">
    <property type="entry name" value="REC"/>
    <property type="match status" value="1"/>
</dbReference>
<evidence type="ECO:0000313" key="10">
    <source>
        <dbReference type="Proteomes" id="UP000244090"/>
    </source>
</evidence>
<dbReference type="SUPFAM" id="SSF52172">
    <property type="entry name" value="CheY-like"/>
    <property type="match status" value="1"/>
</dbReference>
<dbReference type="Gene3D" id="3.40.50.2300">
    <property type="match status" value="1"/>
</dbReference>
<dbReference type="SUPFAM" id="SSF55874">
    <property type="entry name" value="ATPase domain of HSP90 chaperone/DNA topoisomerase II/histidine kinase"/>
    <property type="match status" value="1"/>
</dbReference>
<dbReference type="InterPro" id="IPR001789">
    <property type="entry name" value="Sig_transdc_resp-reg_receiver"/>
</dbReference>
<dbReference type="Proteomes" id="UP000244090">
    <property type="component" value="Unassembled WGS sequence"/>
</dbReference>
<dbReference type="EMBL" id="QBKT01000007">
    <property type="protein sequence ID" value="PTX60080.1"/>
    <property type="molecule type" value="Genomic_DNA"/>
</dbReference>
<dbReference type="PROSITE" id="PS50109">
    <property type="entry name" value="HIS_KIN"/>
    <property type="match status" value="1"/>
</dbReference>
<keyword evidence="5" id="KW-0418">Kinase</keyword>
<reference evidence="9 10" key="1">
    <citation type="submission" date="2018-04" db="EMBL/GenBank/DDBJ databases">
        <title>Genomic Encyclopedia of Archaeal and Bacterial Type Strains, Phase II (KMG-II): from individual species to whole genera.</title>
        <authorList>
            <person name="Goeker M."/>
        </authorList>
    </citation>
    <scope>NUCLEOTIDE SEQUENCE [LARGE SCALE GENOMIC DNA]</scope>
    <source>
        <strain evidence="9 10">DSM 25731</strain>
    </source>
</reference>
<evidence type="ECO:0000256" key="6">
    <source>
        <dbReference type="PROSITE-ProRule" id="PRU00169"/>
    </source>
</evidence>
<sequence>MLETYRGTYFHPRTQFITIDTSGNVLESDDVLFPVKKGEDISNISAFFEGLSTYFEAEEDNDIKFTCVHLEDQNKHEYTCDIEFKTFADAAKPTLIIIHDFSDHYKYYQEVAQSRNESVINSQILELKNKYLKEKEDFKNTFIANFSHELRNPLTGVTAFCSVLQKTDMTLEQQDYVEVIKSSADHLKNMIGDILEVSKIEVGKLMLNEELFNFHELIEMLEFTYSVKAKQKSLEFEVDFDKKIPKYIEADKTRIKQILENLIENALKFTTSGKVTFAMHANQKRARKVNIDISIKDTGIGIPADKLEVIFHSFTQLNNSQKFKGTGLGLSIVKGLVELMEGKISVESEEGKGTAFKINMNLKYPINQEQTSLDKKSEIEKKNFLSKEKYSILLAEDSELAQMAVLKILAQEGNFFLDIITNGEDVIESVIHNEYDLILMDIRMPGTHGDELTKMIRSLPVENCKTIPILALTANLYDTDKKRYKKMGMTDIIEKPFDESTLLKKVYKHLK</sequence>
<feature type="modified residue" description="4-aspartylphosphate" evidence="6">
    <location>
        <position position="441"/>
    </location>
</feature>
<dbReference type="PROSITE" id="PS50110">
    <property type="entry name" value="RESPONSE_REGULATORY"/>
    <property type="match status" value="1"/>
</dbReference>
<dbReference type="InterPro" id="IPR036097">
    <property type="entry name" value="HisK_dim/P_sf"/>
</dbReference>
<dbReference type="InterPro" id="IPR036890">
    <property type="entry name" value="HATPase_C_sf"/>
</dbReference>
<dbReference type="Pfam" id="PF02518">
    <property type="entry name" value="HATPase_c"/>
    <property type="match status" value="1"/>
</dbReference>
<dbReference type="GO" id="GO:0005886">
    <property type="term" value="C:plasma membrane"/>
    <property type="evidence" value="ECO:0007669"/>
    <property type="project" value="TreeGrafter"/>
</dbReference>
<dbReference type="PRINTS" id="PR00344">
    <property type="entry name" value="BCTRLSENSOR"/>
</dbReference>
<dbReference type="SUPFAM" id="SSF47384">
    <property type="entry name" value="Homodimeric domain of signal transducing histidine kinase"/>
    <property type="match status" value="1"/>
</dbReference>
<dbReference type="Pfam" id="PF00072">
    <property type="entry name" value="Response_reg"/>
    <property type="match status" value="1"/>
</dbReference>
<dbReference type="GO" id="GO:0009927">
    <property type="term" value="F:histidine phosphotransfer kinase activity"/>
    <property type="evidence" value="ECO:0007669"/>
    <property type="project" value="TreeGrafter"/>
</dbReference>
<dbReference type="SMART" id="SM00388">
    <property type="entry name" value="HisKA"/>
    <property type="match status" value="1"/>
</dbReference>